<evidence type="ECO:0000256" key="3">
    <source>
        <dbReference type="ARBA" id="ARBA00022452"/>
    </source>
</evidence>
<evidence type="ECO:0000259" key="11">
    <source>
        <dbReference type="Pfam" id="PF00593"/>
    </source>
</evidence>
<dbReference type="SUPFAM" id="SSF56935">
    <property type="entry name" value="Porins"/>
    <property type="match status" value="1"/>
</dbReference>
<feature type="signal peptide" evidence="10">
    <location>
        <begin position="1"/>
        <end position="31"/>
    </location>
</feature>
<dbReference type="EMBL" id="CP106735">
    <property type="protein sequence ID" value="UXX81280.1"/>
    <property type="molecule type" value="Genomic_DNA"/>
</dbReference>
<evidence type="ECO:0000256" key="6">
    <source>
        <dbReference type="ARBA" id="ARBA00023136"/>
    </source>
</evidence>
<feature type="domain" description="TonB-dependent receptor-like beta-barrel" evidence="11">
    <location>
        <begin position="411"/>
        <end position="920"/>
    </location>
</feature>
<evidence type="ECO:0000256" key="2">
    <source>
        <dbReference type="ARBA" id="ARBA00022448"/>
    </source>
</evidence>
<accession>A0ABY6D540</accession>
<organism evidence="13 14">
    <name type="scientific">Reichenbachiella carrageenanivorans</name>
    <dbReference type="NCBI Taxonomy" id="2979869"/>
    <lineage>
        <taxon>Bacteria</taxon>
        <taxon>Pseudomonadati</taxon>
        <taxon>Bacteroidota</taxon>
        <taxon>Cytophagia</taxon>
        <taxon>Cytophagales</taxon>
        <taxon>Reichenbachiellaceae</taxon>
        <taxon>Reichenbachiella</taxon>
    </lineage>
</organism>
<keyword evidence="4 8" id="KW-0812">Transmembrane</keyword>
<keyword evidence="13" id="KW-0675">Receptor</keyword>
<dbReference type="Gene3D" id="2.60.40.1120">
    <property type="entry name" value="Carboxypeptidase-like, regulatory domain"/>
    <property type="match status" value="1"/>
</dbReference>
<dbReference type="Pfam" id="PF13715">
    <property type="entry name" value="CarbopepD_reg_2"/>
    <property type="match status" value="1"/>
</dbReference>
<keyword evidence="14" id="KW-1185">Reference proteome</keyword>
<dbReference type="SUPFAM" id="SSF49464">
    <property type="entry name" value="Carboxypeptidase regulatory domain-like"/>
    <property type="match status" value="1"/>
</dbReference>
<dbReference type="Pfam" id="PF00593">
    <property type="entry name" value="TonB_dep_Rec_b-barrel"/>
    <property type="match status" value="1"/>
</dbReference>
<comment type="similarity">
    <text evidence="8 9">Belongs to the TonB-dependent receptor family.</text>
</comment>
<evidence type="ECO:0000313" key="14">
    <source>
        <dbReference type="Proteomes" id="UP001062165"/>
    </source>
</evidence>
<reference evidence="13" key="1">
    <citation type="submission" date="2022-10" db="EMBL/GenBank/DDBJ databases">
        <title>Comparative genomics and taxonomic characterization of three novel marine species of genus Reichenbachiella exhibiting antioxidant and polysaccharide degradation activities.</title>
        <authorList>
            <person name="Muhammad N."/>
            <person name="Lee Y.-J."/>
            <person name="Ko J."/>
            <person name="Kim S.-G."/>
        </authorList>
    </citation>
    <scope>NUCLEOTIDE SEQUENCE</scope>
    <source>
        <strain evidence="13">Wsw4-B4</strain>
    </source>
</reference>
<gene>
    <name evidence="13" type="ORF">N7E81_09250</name>
</gene>
<keyword evidence="6 8" id="KW-0472">Membrane</keyword>
<proteinExistence type="inferred from homology"/>
<dbReference type="InterPro" id="IPR037066">
    <property type="entry name" value="Plug_dom_sf"/>
</dbReference>
<feature type="chain" id="PRO_5047076408" evidence="10">
    <location>
        <begin position="32"/>
        <end position="1070"/>
    </location>
</feature>
<evidence type="ECO:0000256" key="9">
    <source>
        <dbReference type="RuleBase" id="RU003357"/>
    </source>
</evidence>
<dbReference type="InterPro" id="IPR039426">
    <property type="entry name" value="TonB-dep_rcpt-like"/>
</dbReference>
<comment type="subcellular location">
    <subcellularLocation>
        <location evidence="1 8">Cell outer membrane</location>
        <topology evidence="1 8">Multi-pass membrane protein</topology>
    </subcellularLocation>
</comment>
<evidence type="ECO:0000256" key="8">
    <source>
        <dbReference type="PROSITE-ProRule" id="PRU01360"/>
    </source>
</evidence>
<dbReference type="PROSITE" id="PS52016">
    <property type="entry name" value="TONB_DEPENDENT_REC_3"/>
    <property type="match status" value="1"/>
</dbReference>
<dbReference type="Gene3D" id="2.170.130.10">
    <property type="entry name" value="TonB-dependent receptor, plug domain"/>
    <property type="match status" value="1"/>
</dbReference>
<keyword evidence="10" id="KW-0732">Signal</keyword>
<dbReference type="Pfam" id="PF07715">
    <property type="entry name" value="Plug"/>
    <property type="match status" value="1"/>
</dbReference>
<keyword evidence="2 8" id="KW-0813">Transport</keyword>
<keyword evidence="5 9" id="KW-0798">TonB box</keyword>
<sequence>MIKLRQTMIRLRSLMKMSLMLVALISFSAQAQDKAVTGKVTSATTGEELPGVSVLVKGTNNGTVTNIEGNYSLASVPADGTLVFSFIGMKTEELVLGGRSVLDLSMEDDVTALEEVVVVGYSSQSKKTISSSVATLDTQEALKVPVSNASELLQGRVAGVTVVTASQPGDAPIVRIRGYGSTGNNDPLYVIDGVQLLSSSALSDLNVNDIKSVSVLKDAAAASIYGARASNGVIVVTTRKGTPTGKPVFTFDSYFGTQQPTNMPDMINSAQFGQLIYETELNDGIATPGHAHFSAGANPTVADYIIGDPNQPYDFDTNRLTKSSDGTDWFDEIFDPALIQNYYLSAAGGSEAGRYMMSLGYFNREGILSGTGLDRYTTRVNTDFNLSERVRVGQHFNLAYSEQKAMVGQFNDNNPISSAYRSSPILPAYDEGGNYAGAFSNTAELGNATNPVADMGRAATGEDKNRSIRFFGDAYLEIDILKNLTAKSSIGINYQSGKNNSFQWLNPEHSEPRSKNTLTETDYINKSWVWSNTLKYDLEIGDTHRLSALVGTEAIQGDSRQTQITQDDFMFETPDFFVLGAGTGDTNIDQGNTYIRGNSIFSVFGQLNYALAERYLASVTVRRDKSSRFNDGNNTGVFPAFSLGWIVSEESFLSGSSFISNLKLRGSYGEMGNQELPVANPNVTVSALNSQNSFYTFDGVGTDVGAAVSALGNADLTWETSSQIDFGVDFGFLNDDLTLTVDYFDIKTKDMILNPPLPATGSVATPPYLNVGEMQNKGLEFAIGYGNFSSSSDFTYDLAFNLSTYKNEITAINAAEGTSFLGASLRGNTVSRTAVGDPLASFYGREVIGIFQDAAEVSSAPDQGFATPDDGVGRFRYADVDGNNVIDGEDRKVIGNPHPDFTFGFNANIGYKNFDLSLFVTGSQGNEIYNFTKYFTDFPSFPNGGRSTRVLDAWSETNKGGSLPALSEAATASNGESSPNSYFVEDGSYVRLKNLQIGYTLPKNLISKIGLRHARVYVQGTNLITLTGYEGIDPEIGSIATGGSQNLNLGVDFGSFPVAKTYTMGLSIDF</sequence>
<evidence type="ECO:0000256" key="5">
    <source>
        <dbReference type="ARBA" id="ARBA00023077"/>
    </source>
</evidence>
<dbReference type="InterPro" id="IPR008969">
    <property type="entry name" value="CarboxyPept-like_regulatory"/>
</dbReference>
<dbReference type="RefSeq" id="WP_263053004.1">
    <property type="nucleotide sequence ID" value="NZ_CP106735.1"/>
</dbReference>
<evidence type="ECO:0000256" key="4">
    <source>
        <dbReference type="ARBA" id="ARBA00022692"/>
    </source>
</evidence>
<feature type="domain" description="TonB-dependent receptor plug" evidence="12">
    <location>
        <begin position="126"/>
        <end position="233"/>
    </location>
</feature>
<dbReference type="Gene3D" id="2.40.170.20">
    <property type="entry name" value="TonB-dependent receptor, beta-barrel domain"/>
    <property type="match status" value="1"/>
</dbReference>
<evidence type="ECO:0000259" key="12">
    <source>
        <dbReference type="Pfam" id="PF07715"/>
    </source>
</evidence>
<protein>
    <submittedName>
        <fullName evidence="13">TonB-dependent receptor</fullName>
    </submittedName>
</protein>
<evidence type="ECO:0000256" key="1">
    <source>
        <dbReference type="ARBA" id="ARBA00004571"/>
    </source>
</evidence>
<dbReference type="InterPro" id="IPR023996">
    <property type="entry name" value="TonB-dep_OMP_SusC/RagA"/>
</dbReference>
<name>A0ABY6D540_9BACT</name>
<dbReference type="Proteomes" id="UP001062165">
    <property type="component" value="Chromosome"/>
</dbReference>
<dbReference type="InterPro" id="IPR012910">
    <property type="entry name" value="Plug_dom"/>
</dbReference>
<dbReference type="NCBIfam" id="TIGR04056">
    <property type="entry name" value="OMP_RagA_SusC"/>
    <property type="match status" value="1"/>
</dbReference>
<dbReference type="InterPro" id="IPR000531">
    <property type="entry name" value="Beta-barrel_TonB"/>
</dbReference>
<keyword evidence="7 8" id="KW-0998">Cell outer membrane</keyword>
<dbReference type="NCBIfam" id="TIGR04057">
    <property type="entry name" value="SusC_RagA_signa"/>
    <property type="match status" value="1"/>
</dbReference>
<evidence type="ECO:0000256" key="10">
    <source>
        <dbReference type="SAM" id="SignalP"/>
    </source>
</evidence>
<dbReference type="InterPro" id="IPR023997">
    <property type="entry name" value="TonB-dep_OMP_SusC/RagA_CS"/>
</dbReference>
<keyword evidence="3 8" id="KW-1134">Transmembrane beta strand</keyword>
<dbReference type="InterPro" id="IPR036942">
    <property type="entry name" value="Beta-barrel_TonB_sf"/>
</dbReference>
<evidence type="ECO:0000313" key="13">
    <source>
        <dbReference type="EMBL" id="UXX81280.1"/>
    </source>
</evidence>
<evidence type="ECO:0000256" key="7">
    <source>
        <dbReference type="ARBA" id="ARBA00023237"/>
    </source>
</evidence>